<accession>A0AA88N4R9</accession>
<dbReference type="SMART" id="SM00356">
    <property type="entry name" value="ZnF_C3H1"/>
    <property type="match status" value="4"/>
</dbReference>
<comment type="similarity">
    <text evidence="4 20">Belongs to the sulfotransferase 6 family.</text>
</comment>
<feature type="region of interest" description="Disordered" evidence="21">
    <location>
        <begin position="388"/>
        <end position="444"/>
    </location>
</feature>
<evidence type="ECO:0000313" key="23">
    <source>
        <dbReference type="EMBL" id="KAK2848998.1"/>
    </source>
</evidence>
<dbReference type="FunFam" id="3.30.1370.210:FF:000004">
    <property type="entry name" value="Muscleblind like splicing regulator 1"/>
    <property type="match status" value="1"/>
</dbReference>
<keyword evidence="10 19" id="KW-0863">Zinc-finger</keyword>
<dbReference type="InterPro" id="IPR005331">
    <property type="entry name" value="Sulfotransferase"/>
</dbReference>
<keyword evidence="15" id="KW-0325">Glycoprotein</keyword>
<dbReference type="InterPro" id="IPR054429">
    <property type="entry name" value="Znf-CCCH_Muscleblind-like"/>
</dbReference>
<keyword evidence="7 20" id="KW-0812">Transmembrane</keyword>
<evidence type="ECO:0000256" key="2">
    <source>
        <dbReference type="ARBA" id="ARBA00004496"/>
    </source>
</evidence>
<reference evidence="23" key="1">
    <citation type="submission" date="2023-07" db="EMBL/GenBank/DDBJ databases">
        <title>Chromosome-level Genome Assembly of Striped Snakehead (Channa striata).</title>
        <authorList>
            <person name="Liu H."/>
        </authorList>
    </citation>
    <scope>NUCLEOTIDE SEQUENCE</scope>
    <source>
        <strain evidence="23">Gz</strain>
        <tissue evidence="23">Muscle</tissue>
    </source>
</reference>
<dbReference type="PROSITE" id="PS50103">
    <property type="entry name" value="ZF_C3H1"/>
    <property type="match status" value="4"/>
</dbReference>
<comment type="similarity">
    <text evidence="17">Belongs to the muscleblind family.</text>
</comment>
<dbReference type="EC" id="2.8.2.-" evidence="20"/>
<dbReference type="InterPro" id="IPR027417">
    <property type="entry name" value="P-loop_NTPase"/>
</dbReference>
<dbReference type="InterPro" id="IPR000571">
    <property type="entry name" value="Znf_CCCH"/>
</dbReference>
<evidence type="ECO:0000256" key="3">
    <source>
        <dbReference type="ARBA" id="ARBA00004606"/>
    </source>
</evidence>
<organism evidence="23 24">
    <name type="scientific">Channa striata</name>
    <name type="common">Snakehead murrel</name>
    <name type="synonym">Ophicephalus striatus</name>
    <dbReference type="NCBI Taxonomy" id="64152"/>
    <lineage>
        <taxon>Eukaryota</taxon>
        <taxon>Metazoa</taxon>
        <taxon>Chordata</taxon>
        <taxon>Craniata</taxon>
        <taxon>Vertebrata</taxon>
        <taxon>Euteleostomi</taxon>
        <taxon>Actinopterygii</taxon>
        <taxon>Neopterygii</taxon>
        <taxon>Teleostei</taxon>
        <taxon>Neoteleostei</taxon>
        <taxon>Acanthomorphata</taxon>
        <taxon>Anabantaria</taxon>
        <taxon>Anabantiformes</taxon>
        <taxon>Channoidei</taxon>
        <taxon>Channidae</taxon>
        <taxon>Channa</taxon>
    </lineage>
</organism>
<dbReference type="GO" id="GO:0005737">
    <property type="term" value="C:cytoplasm"/>
    <property type="evidence" value="ECO:0007669"/>
    <property type="project" value="UniProtKB-SubCell"/>
</dbReference>
<evidence type="ECO:0000256" key="14">
    <source>
        <dbReference type="ARBA" id="ARBA00023136"/>
    </source>
</evidence>
<evidence type="ECO:0000256" key="10">
    <source>
        <dbReference type="ARBA" id="ARBA00022771"/>
    </source>
</evidence>
<dbReference type="FunFam" id="3.40.50.300:FF:001933">
    <property type="entry name" value="Heparan-sulfate 6-O-sulfotransferase"/>
    <property type="match status" value="1"/>
</dbReference>
<comment type="function">
    <text evidence="20">6-O-sulfation enzyme which catalyzes the transfer of sulfate from 3'-phosphoadenosine 5'-phosphosulfate (PAPS) to position 6 of the N-sulfoglucosamine residue (GlcNS) of heparan sulfate.</text>
</comment>
<dbReference type="GO" id="GO:0017095">
    <property type="term" value="F:heparan sulfate 6-sulfotransferase activity"/>
    <property type="evidence" value="ECO:0007669"/>
    <property type="project" value="TreeGrafter"/>
</dbReference>
<feature type="compositionally biased region" description="Basic and acidic residues" evidence="21">
    <location>
        <begin position="429"/>
        <end position="440"/>
    </location>
</feature>
<dbReference type="AlphaFoldDB" id="A0AA88N4R9"/>
<dbReference type="InterPro" id="IPR010635">
    <property type="entry name" value="Heparan_SO4-6-sulfoTrfase"/>
</dbReference>
<evidence type="ECO:0000256" key="19">
    <source>
        <dbReference type="PROSITE-ProRule" id="PRU00723"/>
    </source>
</evidence>
<keyword evidence="9" id="KW-0677">Repeat</keyword>
<evidence type="ECO:0000259" key="22">
    <source>
        <dbReference type="PROSITE" id="PS50103"/>
    </source>
</evidence>
<evidence type="ECO:0000256" key="20">
    <source>
        <dbReference type="RuleBase" id="RU364122"/>
    </source>
</evidence>
<evidence type="ECO:0000256" key="21">
    <source>
        <dbReference type="SAM" id="MobiDB-lite"/>
    </source>
</evidence>
<feature type="zinc finger region" description="C3H1-type" evidence="19">
    <location>
        <begin position="685"/>
        <end position="713"/>
    </location>
</feature>
<comment type="catalytic activity">
    <reaction evidence="18 20">
        <text>alpha-D-glucosaminyl-[heparan sulfate](n) + 3'-phosphoadenylyl sulfate = 6-sulfo-alpha-D-glucosaminyl-[heparan sulfate](n) + adenosine 3',5'-bisphosphate + H(+)</text>
        <dbReference type="Rhea" id="RHEA:56604"/>
        <dbReference type="Rhea" id="RHEA-COMP:9830"/>
        <dbReference type="Rhea" id="RHEA-COMP:14621"/>
        <dbReference type="ChEBI" id="CHEBI:15378"/>
        <dbReference type="ChEBI" id="CHEBI:58339"/>
        <dbReference type="ChEBI" id="CHEBI:58343"/>
        <dbReference type="ChEBI" id="CHEBI:58388"/>
        <dbReference type="ChEBI" id="CHEBI:140604"/>
    </reaction>
</comment>
<feature type="zinc finger region" description="C3H1-type" evidence="19">
    <location>
        <begin position="721"/>
        <end position="747"/>
    </location>
</feature>
<keyword evidence="12 20" id="KW-0735">Signal-anchor</keyword>
<feature type="domain" description="C3H1-type" evidence="22">
    <location>
        <begin position="685"/>
        <end position="713"/>
    </location>
</feature>
<evidence type="ECO:0000313" key="24">
    <source>
        <dbReference type="Proteomes" id="UP001187415"/>
    </source>
</evidence>
<feature type="zinc finger region" description="C3H1-type" evidence="19">
    <location>
        <begin position="555"/>
        <end position="581"/>
    </location>
</feature>
<keyword evidence="8 19" id="KW-0479">Metal-binding</keyword>
<evidence type="ECO:0000256" key="5">
    <source>
        <dbReference type="ARBA" id="ARBA00022490"/>
    </source>
</evidence>
<dbReference type="FunFam" id="3.40.50.300:FF:000852">
    <property type="entry name" value="Heparan-sulfate 6-O-sulfotransferase"/>
    <property type="match status" value="1"/>
</dbReference>
<dbReference type="Gene3D" id="3.30.1370.210">
    <property type="match status" value="2"/>
</dbReference>
<keyword evidence="24" id="KW-1185">Reference proteome</keyword>
<keyword evidence="11 19" id="KW-0862">Zinc</keyword>
<evidence type="ECO:0000256" key="9">
    <source>
        <dbReference type="ARBA" id="ARBA00022737"/>
    </source>
</evidence>
<dbReference type="GO" id="GO:0005634">
    <property type="term" value="C:nucleus"/>
    <property type="evidence" value="ECO:0007669"/>
    <property type="project" value="UniProtKB-SubCell"/>
</dbReference>
<dbReference type="Gene3D" id="3.40.50.300">
    <property type="entry name" value="P-loop containing nucleotide triphosphate hydrolases"/>
    <property type="match status" value="1"/>
</dbReference>
<evidence type="ECO:0000256" key="6">
    <source>
        <dbReference type="ARBA" id="ARBA00022679"/>
    </source>
</evidence>
<keyword evidence="14 20" id="KW-0472">Membrane</keyword>
<comment type="caution">
    <text evidence="23">The sequence shown here is derived from an EMBL/GenBank/DDBJ whole genome shotgun (WGS) entry which is preliminary data.</text>
</comment>
<feature type="domain" description="C3H1-type" evidence="22">
    <location>
        <begin position="521"/>
        <end position="549"/>
    </location>
</feature>
<feature type="zinc finger region" description="C3H1-type" evidence="19">
    <location>
        <begin position="521"/>
        <end position="549"/>
    </location>
</feature>
<sequence>MDEKSSSHRTATSISHHRLPIILFMALLFGVIMIQYVCPSRSECHILHQMGSWFKIGSAAGSRENEFQDRLQKDPYVAEDGALVRFVPRFNFTKADLNRVVDFNIKGDDVIVFLHIQKTGGTTFGRHLVRNIQLERPCACHAGQKKCTCYRPGKKETWLFSRFSTGWSCGLHADWTELTSCVPSRMDSREAPNNQHRNYYYITILRDPVSRYLSEWRHVQRGATWKASLHVCDGRSPTVSELPSCYSGDDWSGCSLQEFMDCPYNLANNRQTRMLADLSLVGCYNVSAMSDEERWAVLLESAKRNLRGMAFFGLTEYQRKTQYLFERTFNLEFIAPFTQLNGTRASSVEVPSETQHRIRLLNRWDVELYEYARDLFLQRFQVARQQERRQARERRQQERRRLRGRLTTKQGKQLKLTGTPHQPESHSVMTEEQHSGKADGDSVESEIPLSDWWDLDENSTEDYMERTPKSDLDYEQSTARQQARTCRREVTEEDAAVPTYPECLGASLMAVSMTMGRDTKWLTLEVCREFQRGTCSRSDAECKFAHPSRSCHVENGRVIACFDSLKGRCARENCKYLHPPPHLKTQLEINGRNNLIQQKAAAAMLAQQMQFMLPGAQLQPITTFPVTPSLATSPSMAFSPYLSHMGPGMGLMPELLPSTPLLVPGSPTGLAAMGNGTSTQKHIRTDKLEVCREFQRGNCTRGESDCRYAHPLEAGMVDCSENSVIVCMDYIKGRCSRDKCKYFHPPAHLQARIKAAQHQASQNTASAALALPPGAMQPLTKRPILEKSNGAAATVFNPSMFHYQQALANMQLQQPAFIPTVPMMHGATTSTVSSASTPVTNVPFAESAATNQ</sequence>
<evidence type="ECO:0000256" key="4">
    <source>
        <dbReference type="ARBA" id="ARBA00010109"/>
    </source>
</evidence>
<evidence type="ECO:0000256" key="7">
    <source>
        <dbReference type="ARBA" id="ARBA00022692"/>
    </source>
</evidence>
<evidence type="ECO:0000256" key="15">
    <source>
        <dbReference type="ARBA" id="ARBA00023180"/>
    </source>
</evidence>
<proteinExistence type="inferred from homology"/>
<keyword evidence="5" id="KW-0963">Cytoplasm</keyword>
<feature type="compositionally biased region" description="Basic residues" evidence="21">
    <location>
        <begin position="397"/>
        <end position="406"/>
    </location>
</feature>
<dbReference type="Pfam" id="PF22628">
    <property type="entry name" value="zf-CCCH_10"/>
    <property type="match status" value="2"/>
</dbReference>
<dbReference type="FunFam" id="3.30.1370.210:FF:000002">
    <property type="entry name" value="Muscleblind-like 1 isoform 2"/>
    <property type="match status" value="1"/>
</dbReference>
<feature type="compositionally biased region" description="Polar residues" evidence="21">
    <location>
        <begin position="419"/>
        <end position="428"/>
    </location>
</feature>
<comment type="subcellular location">
    <subcellularLocation>
        <location evidence="2">Cytoplasm</location>
    </subcellularLocation>
    <subcellularLocation>
        <location evidence="3 20">Membrane</location>
        <topology evidence="3 20">Single-pass type II membrane protein</topology>
    </subcellularLocation>
    <subcellularLocation>
        <location evidence="1">Nucleus</location>
    </subcellularLocation>
</comment>
<keyword evidence="6 20" id="KW-0808">Transferase</keyword>
<dbReference type="SUPFAM" id="SSF52540">
    <property type="entry name" value="P-loop containing nucleoside triphosphate hydrolases"/>
    <property type="match status" value="1"/>
</dbReference>
<dbReference type="PANTHER" id="PTHR12812:SF6">
    <property type="entry name" value="HEPARAN-SULFATE 6-O-SULFOTRANSFERASE 2"/>
    <property type="match status" value="1"/>
</dbReference>
<evidence type="ECO:0000256" key="1">
    <source>
        <dbReference type="ARBA" id="ARBA00004123"/>
    </source>
</evidence>
<evidence type="ECO:0000256" key="8">
    <source>
        <dbReference type="ARBA" id="ARBA00022723"/>
    </source>
</evidence>
<dbReference type="EMBL" id="JAUPFM010000006">
    <property type="protein sequence ID" value="KAK2848998.1"/>
    <property type="molecule type" value="Genomic_DNA"/>
</dbReference>
<evidence type="ECO:0000256" key="18">
    <source>
        <dbReference type="ARBA" id="ARBA00052342"/>
    </source>
</evidence>
<name>A0AA88N4R9_CHASR</name>
<dbReference type="Pfam" id="PF03567">
    <property type="entry name" value="Sulfotransfer_2"/>
    <property type="match status" value="1"/>
</dbReference>
<evidence type="ECO:0000256" key="17">
    <source>
        <dbReference type="ARBA" id="ARBA00038226"/>
    </source>
</evidence>
<evidence type="ECO:0000256" key="11">
    <source>
        <dbReference type="ARBA" id="ARBA00022833"/>
    </source>
</evidence>
<keyword evidence="13 20" id="KW-1133">Transmembrane helix</keyword>
<dbReference type="GO" id="GO:0008270">
    <property type="term" value="F:zinc ion binding"/>
    <property type="evidence" value="ECO:0007669"/>
    <property type="project" value="UniProtKB-KW"/>
</dbReference>
<gene>
    <name evidence="23" type="ORF">Q5P01_008832</name>
</gene>
<dbReference type="Proteomes" id="UP001187415">
    <property type="component" value="Unassembled WGS sequence"/>
</dbReference>
<keyword evidence="16" id="KW-0539">Nucleus</keyword>
<evidence type="ECO:0000256" key="13">
    <source>
        <dbReference type="ARBA" id="ARBA00022989"/>
    </source>
</evidence>
<feature type="transmembrane region" description="Helical" evidence="20">
    <location>
        <begin position="21"/>
        <end position="37"/>
    </location>
</feature>
<protein>
    <recommendedName>
        <fullName evidence="20">Heparan-sulfate 6-O-sulfotransferase</fullName>
        <ecNumber evidence="20">2.8.2.-</ecNumber>
    </recommendedName>
</protein>
<feature type="domain" description="C3H1-type" evidence="22">
    <location>
        <begin position="555"/>
        <end position="581"/>
    </location>
</feature>
<dbReference type="PANTHER" id="PTHR12812">
    <property type="entry name" value="HEPARAN SULFATE 6-O-SULFOTRANSFERASE 3"/>
    <property type="match status" value="1"/>
</dbReference>
<feature type="domain" description="C3H1-type" evidence="22">
    <location>
        <begin position="721"/>
        <end position="747"/>
    </location>
</feature>
<dbReference type="GO" id="GO:0016020">
    <property type="term" value="C:membrane"/>
    <property type="evidence" value="ECO:0007669"/>
    <property type="project" value="UniProtKB-SubCell"/>
</dbReference>
<evidence type="ECO:0000256" key="16">
    <source>
        <dbReference type="ARBA" id="ARBA00023242"/>
    </source>
</evidence>
<evidence type="ECO:0000256" key="12">
    <source>
        <dbReference type="ARBA" id="ARBA00022968"/>
    </source>
</evidence>